<gene>
    <name evidence="1" type="ordered locus">EbC_32090</name>
</gene>
<dbReference type="EMBL" id="FP236843">
    <property type="protein sequence ID" value="CAX60740.1"/>
    <property type="molecule type" value="Genomic_DNA"/>
</dbReference>
<evidence type="ECO:0000313" key="2">
    <source>
        <dbReference type="Proteomes" id="UP000008793"/>
    </source>
</evidence>
<accession>D8MV83</accession>
<sequence>MEMGLKVKTITYAIMAHTEQNKSLYLKSSPRLIDIAKRL</sequence>
<reference evidence="1 2" key="1">
    <citation type="journal article" date="2010" name="BMC Genomics">
        <title>Genome comparison of the epiphytic bacteria Erwinia billingiae and E. tasmaniensis with the pear pathogen E. pyrifoliae.</title>
        <authorList>
            <person name="Kube M."/>
            <person name="Migdoll A.M."/>
            <person name="Gehring I."/>
            <person name="Heitmann K."/>
            <person name="Mayer Y."/>
            <person name="Kuhl H."/>
            <person name="Knaust F."/>
            <person name="Geider K."/>
            <person name="Reinhardt R."/>
        </authorList>
    </citation>
    <scope>NUCLEOTIDE SEQUENCE [LARGE SCALE GENOMIC DNA]</scope>
    <source>
        <strain evidence="1 2">Eb661</strain>
    </source>
</reference>
<dbReference type="KEGG" id="ebi:EbC_32090"/>
<dbReference type="AlphaFoldDB" id="D8MV83"/>
<name>D8MV83_ERWBE</name>
<dbReference type="HOGENOM" id="CLU_3309414_0_0_6"/>
<evidence type="ECO:0000313" key="1">
    <source>
        <dbReference type="EMBL" id="CAX60740.1"/>
    </source>
</evidence>
<protein>
    <submittedName>
        <fullName evidence="1">Uncharacterized protein</fullName>
    </submittedName>
</protein>
<proteinExistence type="predicted"/>
<keyword evidence="2" id="KW-1185">Reference proteome</keyword>
<dbReference type="Proteomes" id="UP000008793">
    <property type="component" value="Chromosome"/>
</dbReference>
<organism evidence="2">
    <name type="scientific">Erwinia billingiae (strain Eb661)</name>
    <dbReference type="NCBI Taxonomy" id="634500"/>
    <lineage>
        <taxon>Bacteria</taxon>
        <taxon>Pseudomonadati</taxon>
        <taxon>Pseudomonadota</taxon>
        <taxon>Gammaproteobacteria</taxon>
        <taxon>Enterobacterales</taxon>
        <taxon>Erwiniaceae</taxon>
        <taxon>Erwinia</taxon>
    </lineage>
</organism>